<comment type="caution">
    <text evidence="9">The sequence shown here is derived from an EMBL/GenBank/DDBJ whole genome shotgun (WGS) entry which is preliminary data.</text>
</comment>
<keyword evidence="10" id="KW-1185">Reference proteome</keyword>
<evidence type="ECO:0000256" key="1">
    <source>
        <dbReference type="ARBA" id="ARBA00004651"/>
    </source>
</evidence>
<evidence type="ECO:0000313" key="9">
    <source>
        <dbReference type="EMBL" id="GAA3629711.1"/>
    </source>
</evidence>
<dbReference type="PANTHER" id="PTHR23513:SF11">
    <property type="entry name" value="STAPHYLOFERRIN A TRANSPORTER"/>
    <property type="match status" value="1"/>
</dbReference>
<feature type="transmembrane region" description="Helical" evidence="7">
    <location>
        <begin position="318"/>
        <end position="336"/>
    </location>
</feature>
<name>A0ABP7AD45_9ACTN</name>
<evidence type="ECO:0000256" key="5">
    <source>
        <dbReference type="ARBA" id="ARBA00022989"/>
    </source>
</evidence>
<dbReference type="PANTHER" id="PTHR23513">
    <property type="entry name" value="INTEGRAL MEMBRANE EFFLUX PROTEIN-RELATED"/>
    <property type="match status" value="1"/>
</dbReference>
<keyword evidence="4 7" id="KW-0812">Transmembrane</keyword>
<evidence type="ECO:0000256" key="6">
    <source>
        <dbReference type="ARBA" id="ARBA00023136"/>
    </source>
</evidence>
<keyword evidence="2" id="KW-0813">Transport</keyword>
<dbReference type="RefSeq" id="WP_344806940.1">
    <property type="nucleotide sequence ID" value="NZ_BAABAB010000025.1"/>
</dbReference>
<dbReference type="Gene3D" id="1.20.1250.20">
    <property type="entry name" value="MFS general substrate transporter like domains"/>
    <property type="match status" value="1"/>
</dbReference>
<sequence>MTTTDQAPHPGTWAPLAIGAFRALWIAQLVSNVGTWMQTVGAQWLLVTSPNAAALTAMAQAASLLPVLFVSLPAGVLADIFDRRRYLIATQLAAIAVVGLLAVLTALGLATPSVVLLLTFGLGVTTALASPAWQAIQPQLVPRELIPGAAALGSMNINLARAIGPAVAGVIIAASSPAVVFGINAASTVFVVVALLRWHPAPGPDREPERIVPALRSGSRYVANAPVVRRILLRSALFVIPASALWALLAVVASDRLGLGSGGYGLLLGALGAGAVIGALLLTRIRRLLGPNRLLGAFTLLYAVGMVATAVVGSAPLLMVLLLASGVGWLVMLSTFNTNLQLTLAGWVRARGMSTYLLVFLGGQGVGALVWGAVAQWIGVSPALLVATGLLIVGAGTLLVWRLPSASLDRTISAPWPDPEVDVAPDPVDGPVVVEVTYCVEERVEEFLAAARALGLSRRRTGATSWVLYRDVADHTVYVEVFSVPTWSEHLRQHYERMTGYDSELERRVEAFDARGPEGSSTTRHLVAIRT</sequence>
<keyword evidence="6 7" id="KW-0472">Membrane</keyword>
<feature type="domain" description="Major facilitator superfamily (MFS) profile" evidence="8">
    <location>
        <begin position="12"/>
        <end position="406"/>
    </location>
</feature>
<protein>
    <submittedName>
        <fullName evidence="9">MFS transporter</fullName>
    </submittedName>
</protein>
<organism evidence="9 10">
    <name type="scientific">Microlunatus ginsengisoli</name>
    <dbReference type="NCBI Taxonomy" id="363863"/>
    <lineage>
        <taxon>Bacteria</taxon>
        <taxon>Bacillati</taxon>
        <taxon>Actinomycetota</taxon>
        <taxon>Actinomycetes</taxon>
        <taxon>Propionibacteriales</taxon>
        <taxon>Propionibacteriaceae</taxon>
        <taxon>Microlunatus</taxon>
    </lineage>
</organism>
<feature type="transmembrane region" description="Helical" evidence="7">
    <location>
        <begin position="12"/>
        <end position="31"/>
    </location>
</feature>
<feature type="transmembrane region" description="Helical" evidence="7">
    <location>
        <begin position="356"/>
        <end position="378"/>
    </location>
</feature>
<dbReference type="InterPro" id="IPR020846">
    <property type="entry name" value="MFS_dom"/>
</dbReference>
<feature type="transmembrane region" description="Helical" evidence="7">
    <location>
        <begin position="51"/>
        <end position="74"/>
    </location>
</feature>
<feature type="transmembrane region" description="Helical" evidence="7">
    <location>
        <begin position="114"/>
        <end position="133"/>
    </location>
</feature>
<feature type="transmembrane region" description="Helical" evidence="7">
    <location>
        <begin position="86"/>
        <end position="108"/>
    </location>
</feature>
<dbReference type="InterPro" id="IPR010290">
    <property type="entry name" value="TM_effector"/>
</dbReference>
<dbReference type="Pfam" id="PF05977">
    <property type="entry name" value="MFS_3"/>
    <property type="match status" value="1"/>
</dbReference>
<evidence type="ECO:0000313" key="10">
    <source>
        <dbReference type="Proteomes" id="UP001501490"/>
    </source>
</evidence>
<dbReference type="InterPro" id="IPR036259">
    <property type="entry name" value="MFS_trans_sf"/>
</dbReference>
<dbReference type="Proteomes" id="UP001501490">
    <property type="component" value="Unassembled WGS sequence"/>
</dbReference>
<evidence type="ECO:0000256" key="2">
    <source>
        <dbReference type="ARBA" id="ARBA00022448"/>
    </source>
</evidence>
<proteinExistence type="predicted"/>
<accession>A0ABP7AD45</accession>
<reference evidence="10" key="1">
    <citation type="journal article" date="2019" name="Int. J. Syst. Evol. Microbiol.">
        <title>The Global Catalogue of Microorganisms (GCM) 10K type strain sequencing project: providing services to taxonomists for standard genome sequencing and annotation.</title>
        <authorList>
            <consortium name="The Broad Institute Genomics Platform"/>
            <consortium name="The Broad Institute Genome Sequencing Center for Infectious Disease"/>
            <person name="Wu L."/>
            <person name="Ma J."/>
        </authorList>
    </citation>
    <scope>NUCLEOTIDE SEQUENCE [LARGE SCALE GENOMIC DNA]</scope>
    <source>
        <strain evidence="10">JCM 16929</strain>
    </source>
</reference>
<feature type="transmembrane region" description="Helical" evidence="7">
    <location>
        <begin position="294"/>
        <end position="312"/>
    </location>
</feature>
<dbReference type="PROSITE" id="PS50850">
    <property type="entry name" value="MFS"/>
    <property type="match status" value="1"/>
</dbReference>
<feature type="transmembrane region" description="Helical" evidence="7">
    <location>
        <begin position="264"/>
        <end position="282"/>
    </location>
</feature>
<keyword evidence="5 7" id="KW-1133">Transmembrane helix</keyword>
<keyword evidence="3" id="KW-1003">Cell membrane</keyword>
<feature type="transmembrane region" description="Helical" evidence="7">
    <location>
        <begin position="170"/>
        <end position="196"/>
    </location>
</feature>
<dbReference type="SUPFAM" id="SSF103473">
    <property type="entry name" value="MFS general substrate transporter"/>
    <property type="match status" value="1"/>
</dbReference>
<dbReference type="EMBL" id="BAABAB010000025">
    <property type="protein sequence ID" value="GAA3629711.1"/>
    <property type="molecule type" value="Genomic_DNA"/>
</dbReference>
<evidence type="ECO:0000256" key="4">
    <source>
        <dbReference type="ARBA" id="ARBA00022692"/>
    </source>
</evidence>
<evidence type="ECO:0000259" key="8">
    <source>
        <dbReference type="PROSITE" id="PS50850"/>
    </source>
</evidence>
<comment type="subcellular location">
    <subcellularLocation>
        <location evidence="1">Cell membrane</location>
        <topology evidence="1">Multi-pass membrane protein</topology>
    </subcellularLocation>
</comment>
<gene>
    <name evidence="9" type="ORF">GCM10022236_35100</name>
</gene>
<evidence type="ECO:0000256" key="7">
    <source>
        <dbReference type="SAM" id="Phobius"/>
    </source>
</evidence>
<evidence type="ECO:0000256" key="3">
    <source>
        <dbReference type="ARBA" id="ARBA00022475"/>
    </source>
</evidence>
<feature type="transmembrane region" description="Helical" evidence="7">
    <location>
        <begin position="384"/>
        <end position="403"/>
    </location>
</feature>
<dbReference type="CDD" id="cd06173">
    <property type="entry name" value="MFS_MefA_like"/>
    <property type="match status" value="1"/>
</dbReference>
<feature type="transmembrane region" description="Helical" evidence="7">
    <location>
        <begin position="231"/>
        <end position="252"/>
    </location>
</feature>